<evidence type="ECO:0000256" key="3">
    <source>
        <dbReference type="ARBA" id="ARBA00022527"/>
    </source>
</evidence>
<dbReference type="InterPro" id="IPR050940">
    <property type="entry name" value="Actin_reg-Ser/Thr_kinase"/>
</dbReference>
<dbReference type="AlphaFoldDB" id="A0A3P7T1B9"/>
<evidence type="ECO:0000313" key="12">
    <source>
        <dbReference type="Proteomes" id="UP000274756"/>
    </source>
</evidence>
<dbReference type="Gene3D" id="1.10.510.10">
    <property type="entry name" value="Transferase(Phosphotransferase) domain 1"/>
    <property type="match status" value="1"/>
</dbReference>
<evidence type="ECO:0000256" key="2">
    <source>
        <dbReference type="ARBA" id="ARBA00001946"/>
    </source>
</evidence>
<keyword evidence="7 9" id="KW-0067">ATP-binding</keyword>
<evidence type="ECO:0000256" key="6">
    <source>
        <dbReference type="ARBA" id="ARBA00022777"/>
    </source>
</evidence>
<feature type="binding site" evidence="9">
    <location>
        <position position="70"/>
    </location>
    <ligand>
        <name>ATP</name>
        <dbReference type="ChEBI" id="CHEBI:30616"/>
    </ligand>
</feature>
<dbReference type="PROSITE" id="PS50011">
    <property type="entry name" value="PROTEIN_KINASE_DOM"/>
    <property type="match status" value="1"/>
</dbReference>
<evidence type="ECO:0000256" key="1">
    <source>
        <dbReference type="ARBA" id="ARBA00001936"/>
    </source>
</evidence>
<dbReference type="GO" id="GO:0046872">
    <property type="term" value="F:metal ion binding"/>
    <property type="evidence" value="ECO:0007669"/>
    <property type="project" value="UniProtKB-KW"/>
</dbReference>
<dbReference type="InterPro" id="IPR017441">
    <property type="entry name" value="Protein_kinase_ATP_BS"/>
</dbReference>
<evidence type="ECO:0000256" key="9">
    <source>
        <dbReference type="PROSITE-ProRule" id="PRU10141"/>
    </source>
</evidence>
<evidence type="ECO:0000256" key="4">
    <source>
        <dbReference type="ARBA" id="ARBA00022679"/>
    </source>
</evidence>
<comment type="cofactor">
    <cofactor evidence="1">
        <name>Mn(2+)</name>
        <dbReference type="ChEBI" id="CHEBI:29035"/>
    </cofactor>
</comment>
<dbReference type="SUPFAM" id="SSF56112">
    <property type="entry name" value="Protein kinase-like (PK-like)"/>
    <property type="match status" value="1"/>
</dbReference>
<sequence>MKNYDQNSISINHRHPRKAPGPTSCFFLEKALKRIYPKEDFEILESLGEGFFSNVYKVKLNNTDEVMVLKIVKERENRLRAKANIMKEITVLNQLVTHPNLIEFRFFSYFYIFLYFSGVCIDSCSGTWNMHILVDFCDGGSLNRLITDRSRSFSWKMRFALAKDISAAMCFVHSKNVMHRDLTSMNVLLQTLPYGNLKAVVADFGLSCPIPSRNELLVQVGTPFWMAPECLKEEFYNEKADIFSYGIILCQMIARIEADPEAGLCRTNNFGLDYVRFTAYCENDTPLDFLQLAFHCCLMNPTGRPSFSRIYDRLNSFTYRQWKDHVTARNFDSQSLVTEQSKVFISLFLFVMSWDVQCPMQLSLPPAEVAIHSNIVRQKTSKNQNRLSIENFQSVCYSSKENFGFDKEQFGRKLQMEELARSIAIEELSDEASSYFKSGFSCKESSIRGNPFLNHQIYSTTRKLGLFKISRKNVRKEKINDNKSHFMHINSITDRQNIASFNMTVNVENNDRKRKNKEFKQRRSRSFPCSAFSRKDFTSTFPRLSCYRRPSNHREVIPADIKHRVFLSMYIEQKNSNNCIGSSELNQLKKNEQAAADSVTINLPSYNNFLSDSTFLKQNNSNISYGSQPTYINRSTGQQMLPSGKSQDICLSLNPCSKFNQARLFIVYQVDLRETVVTSTPKSNLTSSSSIMCLMRRKISCKSRKNNHGTIMEVHHKGGCNIS</sequence>
<protein>
    <recommendedName>
        <fullName evidence="10">Protein kinase domain-containing protein</fullName>
    </recommendedName>
</protein>
<dbReference type="GO" id="GO:0030036">
    <property type="term" value="P:actin cytoskeleton organization"/>
    <property type="evidence" value="ECO:0007669"/>
    <property type="project" value="TreeGrafter"/>
</dbReference>
<feature type="domain" description="Protein kinase" evidence="10">
    <location>
        <begin position="41"/>
        <end position="318"/>
    </location>
</feature>
<accession>A0A3P7T1B9</accession>
<proteinExistence type="predicted"/>
<comment type="cofactor">
    <cofactor evidence="2">
        <name>Mg(2+)</name>
        <dbReference type="ChEBI" id="CHEBI:18420"/>
    </cofactor>
</comment>
<dbReference type="Proteomes" id="UP000274756">
    <property type="component" value="Unassembled WGS sequence"/>
</dbReference>
<dbReference type="Pfam" id="PF00069">
    <property type="entry name" value="Pkinase"/>
    <property type="match status" value="1"/>
</dbReference>
<dbReference type="GO" id="GO:0005634">
    <property type="term" value="C:nucleus"/>
    <property type="evidence" value="ECO:0007669"/>
    <property type="project" value="TreeGrafter"/>
</dbReference>
<name>A0A3P7T1B9_DRAME</name>
<keyword evidence="6" id="KW-0418">Kinase</keyword>
<evidence type="ECO:0000256" key="7">
    <source>
        <dbReference type="ARBA" id="ARBA00022840"/>
    </source>
</evidence>
<dbReference type="PANTHER" id="PTHR46485">
    <property type="entry name" value="LIM DOMAIN KINASE 1"/>
    <property type="match status" value="1"/>
</dbReference>
<dbReference type="InterPro" id="IPR011009">
    <property type="entry name" value="Kinase-like_dom_sf"/>
</dbReference>
<dbReference type="PROSITE" id="PS00109">
    <property type="entry name" value="PROTEIN_KINASE_TYR"/>
    <property type="match status" value="1"/>
</dbReference>
<dbReference type="OrthoDB" id="20134at2759"/>
<dbReference type="GO" id="GO:0005737">
    <property type="term" value="C:cytoplasm"/>
    <property type="evidence" value="ECO:0007669"/>
    <property type="project" value="TreeGrafter"/>
</dbReference>
<reference evidence="11 12" key="1">
    <citation type="submission" date="2018-11" db="EMBL/GenBank/DDBJ databases">
        <authorList>
            <consortium name="Pathogen Informatics"/>
        </authorList>
    </citation>
    <scope>NUCLEOTIDE SEQUENCE [LARGE SCALE GENOMIC DNA]</scope>
</reference>
<dbReference type="GO" id="GO:0004674">
    <property type="term" value="F:protein serine/threonine kinase activity"/>
    <property type="evidence" value="ECO:0007669"/>
    <property type="project" value="UniProtKB-KW"/>
</dbReference>
<gene>
    <name evidence="11" type="ORF">DME_LOCUS9985</name>
</gene>
<dbReference type="PANTHER" id="PTHR46485:SF5">
    <property type="entry name" value="CENTER DIVIDER, ISOFORM A"/>
    <property type="match status" value="1"/>
</dbReference>
<dbReference type="InterPro" id="IPR008266">
    <property type="entry name" value="Tyr_kinase_AS"/>
</dbReference>
<evidence type="ECO:0000256" key="8">
    <source>
        <dbReference type="ARBA" id="ARBA00023211"/>
    </source>
</evidence>
<dbReference type="InterPro" id="IPR000719">
    <property type="entry name" value="Prot_kinase_dom"/>
</dbReference>
<evidence type="ECO:0000256" key="5">
    <source>
        <dbReference type="ARBA" id="ARBA00022741"/>
    </source>
</evidence>
<keyword evidence="5 9" id="KW-0547">Nucleotide-binding</keyword>
<dbReference type="STRING" id="318479.A0A3P7T1B9"/>
<organism evidence="11 12">
    <name type="scientific">Dracunculus medinensis</name>
    <name type="common">Guinea worm</name>
    <dbReference type="NCBI Taxonomy" id="318479"/>
    <lineage>
        <taxon>Eukaryota</taxon>
        <taxon>Metazoa</taxon>
        <taxon>Ecdysozoa</taxon>
        <taxon>Nematoda</taxon>
        <taxon>Chromadorea</taxon>
        <taxon>Rhabditida</taxon>
        <taxon>Spirurina</taxon>
        <taxon>Dracunculoidea</taxon>
        <taxon>Dracunculidae</taxon>
        <taxon>Dracunculus</taxon>
    </lineage>
</organism>
<dbReference type="GO" id="GO:0005524">
    <property type="term" value="F:ATP binding"/>
    <property type="evidence" value="ECO:0007669"/>
    <property type="project" value="UniProtKB-UniRule"/>
</dbReference>
<dbReference type="PROSITE" id="PS00107">
    <property type="entry name" value="PROTEIN_KINASE_ATP"/>
    <property type="match status" value="1"/>
</dbReference>
<evidence type="ECO:0000313" key="11">
    <source>
        <dbReference type="EMBL" id="VDN60012.1"/>
    </source>
</evidence>
<evidence type="ECO:0000259" key="10">
    <source>
        <dbReference type="PROSITE" id="PS50011"/>
    </source>
</evidence>
<dbReference type="Gene3D" id="3.30.200.20">
    <property type="entry name" value="Phosphorylase Kinase, domain 1"/>
    <property type="match status" value="1"/>
</dbReference>
<dbReference type="EMBL" id="UYYG01001198">
    <property type="protein sequence ID" value="VDN60012.1"/>
    <property type="molecule type" value="Genomic_DNA"/>
</dbReference>
<keyword evidence="12" id="KW-1185">Reference proteome</keyword>
<keyword evidence="3" id="KW-0723">Serine/threonine-protein kinase</keyword>
<keyword evidence="8" id="KW-0464">Manganese</keyword>
<keyword evidence="4" id="KW-0808">Transferase</keyword>